<dbReference type="InterPro" id="IPR019180">
    <property type="entry name" value="Oxidoreductase-like_N"/>
</dbReference>
<protein>
    <recommendedName>
        <fullName evidence="1">Oxidoreductase-like domain-containing protein</fullName>
    </recommendedName>
</protein>
<name>A0ABN7Z8N7_9BURK</name>
<dbReference type="EMBL" id="CAJZAG010000010">
    <property type="protein sequence ID" value="CAG9182255.1"/>
    <property type="molecule type" value="Genomic_DNA"/>
</dbReference>
<dbReference type="Proteomes" id="UP000706525">
    <property type="component" value="Unassembled WGS sequence"/>
</dbReference>
<dbReference type="PANTHER" id="PTHR21193">
    <property type="entry name" value="OXIDOREDUCTASE-LIKE DOMAIN-CONTAINING PROTEIN 1"/>
    <property type="match status" value="1"/>
</dbReference>
<dbReference type="PANTHER" id="PTHR21193:SF3">
    <property type="entry name" value="OXIDOREDUCTASE-LIKE DOMAIN-CONTAINING PROTEIN 1"/>
    <property type="match status" value="1"/>
</dbReference>
<evidence type="ECO:0000313" key="2">
    <source>
        <dbReference type="EMBL" id="CAG9182255.1"/>
    </source>
</evidence>
<dbReference type="InterPro" id="IPR039251">
    <property type="entry name" value="OXLD1"/>
</dbReference>
<evidence type="ECO:0000313" key="3">
    <source>
        <dbReference type="Proteomes" id="UP000706525"/>
    </source>
</evidence>
<evidence type="ECO:0000259" key="1">
    <source>
        <dbReference type="Pfam" id="PF09791"/>
    </source>
</evidence>
<proteinExistence type="predicted"/>
<keyword evidence="3" id="KW-1185">Reference proteome</keyword>
<reference evidence="2 3" key="1">
    <citation type="submission" date="2021-08" db="EMBL/GenBank/DDBJ databases">
        <authorList>
            <person name="Peeters C."/>
        </authorList>
    </citation>
    <scope>NUCLEOTIDE SEQUENCE [LARGE SCALE GENOMIC DNA]</scope>
    <source>
        <strain evidence="2 3">LMG 32289</strain>
    </source>
</reference>
<dbReference type="Pfam" id="PF09791">
    <property type="entry name" value="Oxidored-like"/>
    <property type="match status" value="1"/>
</dbReference>
<accession>A0ABN7Z8N7</accession>
<gene>
    <name evidence="2" type="ORF">LMG32289_05074</name>
</gene>
<sequence length="101" mass="11302">MARGSVQIAFVLPCVPAGRQAQAYTGAVSANKDFYVSQNSLEDSRPVPPERPGDNECCQSGCDPCVFDFYASEMVRYRQELKAWEARQAAREERHDRKADA</sequence>
<comment type="caution">
    <text evidence="2">The sequence shown here is derived from an EMBL/GenBank/DDBJ whole genome shotgun (WGS) entry which is preliminary data.</text>
</comment>
<feature type="domain" description="Oxidoreductase-like" evidence="1">
    <location>
        <begin position="45"/>
        <end position="85"/>
    </location>
</feature>
<organism evidence="2 3">
    <name type="scientific">Cupriavidus pampae</name>
    <dbReference type="NCBI Taxonomy" id="659251"/>
    <lineage>
        <taxon>Bacteria</taxon>
        <taxon>Pseudomonadati</taxon>
        <taxon>Pseudomonadota</taxon>
        <taxon>Betaproteobacteria</taxon>
        <taxon>Burkholderiales</taxon>
        <taxon>Burkholderiaceae</taxon>
        <taxon>Cupriavidus</taxon>
    </lineage>
</organism>